<gene>
    <name evidence="2" type="ORF">ALAG00032_LOCUS7896</name>
</gene>
<organism evidence="2">
    <name type="scientific">Aureoumbra lagunensis</name>
    <dbReference type="NCBI Taxonomy" id="44058"/>
    <lineage>
        <taxon>Eukaryota</taxon>
        <taxon>Sar</taxon>
        <taxon>Stramenopiles</taxon>
        <taxon>Ochrophyta</taxon>
        <taxon>Pelagophyceae</taxon>
        <taxon>Pelagomonadales</taxon>
        <taxon>Aureoumbra</taxon>
    </lineage>
</organism>
<dbReference type="SUPFAM" id="SSF50814">
    <property type="entry name" value="Lipocalins"/>
    <property type="match status" value="1"/>
</dbReference>
<feature type="transmembrane region" description="Helical" evidence="1">
    <location>
        <begin position="397"/>
        <end position="419"/>
    </location>
</feature>
<name>A0A7S3JWI8_9STRA</name>
<accession>A0A7S3JWI8</accession>
<keyword evidence="1" id="KW-0472">Membrane</keyword>
<keyword evidence="1" id="KW-0812">Transmembrane</keyword>
<protein>
    <submittedName>
        <fullName evidence="2">Uncharacterized protein</fullName>
    </submittedName>
</protein>
<keyword evidence="1" id="KW-1133">Transmembrane helix</keyword>
<dbReference type="EMBL" id="HBIJ01011569">
    <property type="protein sequence ID" value="CAE0367147.1"/>
    <property type="molecule type" value="Transcribed_RNA"/>
</dbReference>
<evidence type="ECO:0000256" key="1">
    <source>
        <dbReference type="SAM" id="Phobius"/>
    </source>
</evidence>
<reference evidence="2" key="1">
    <citation type="submission" date="2021-01" db="EMBL/GenBank/DDBJ databases">
        <authorList>
            <person name="Corre E."/>
            <person name="Pelletier E."/>
            <person name="Niang G."/>
            <person name="Scheremetjew M."/>
            <person name="Finn R."/>
            <person name="Kale V."/>
            <person name="Holt S."/>
            <person name="Cochrane G."/>
            <person name="Meng A."/>
            <person name="Brown T."/>
            <person name="Cohen L."/>
        </authorList>
    </citation>
    <scope>NUCLEOTIDE SEQUENCE</scope>
    <source>
        <strain evidence="2">CCMP1510</strain>
    </source>
</reference>
<dbReference type="AlphaFoldDB" id="A0A7S3JWI8"/>
<feature type="transmembrane region" description="Helical" evidence="1">
    <location>
        <begin position="368"/>
        <end position="391"/>
    </location>
</feature>
<sequence>MFFEGRWRAVKTEGEFEPFLRDRGVPFPIRKMIRLMSNGGKFEFAIKNGAYVETEIGRFSNKVNKPIPLDGKTGINDKSPAGEEIIKYAKIEGENLILTNVMKKDQDDAVDAEVWAEGNGLRKRMTNRKFGTSFTVFLEPLYSGYTTNNNSKVEDDSLVNITTQQQSKEKEERMFFEGQWRAVDTQGDFDQFMYDRGVPFPIRKMIRLMSNGGTFEFVVKNGAYVEIEIGRFSNKVHKPIPIGTNLKGVPDKSPAGEPILKYATIHKNEQNQDTLLLTNAMQKDEDDCVDAQVWKTSDGLLKKCMTNRKYGSSFTVTLEPLHPILSPQQAKISSSQTSSTAKSSKCYKPSSTIIHGVQPTSGGHFFDVLIFSTALLFFTFIYRSLLIHIISFLSTNAAFVFSQIKALALFILTPVFNILKFQIEKRTGIEIPTSFLSLLPSLNKFFILSSN</sequence>
<dbReference type="Gene3D" id="2.40.128.20">
    <property type="match status" value="1"/>
</dbReference>
<dbReference type="InterPro" id="IPR012674">
    <property type="entry name" value="Calycin"/>
</dbReference>
<evidence type="ECO:0000313" key="2">
    <source>
        <dbReference type="EMBL" id="CAE0367147.1"/>
    </source>
</evidence>
<proteinExistence type="predicted"/>